<name>A0A9P7EDP6_9AGAM</name>
<evidence type="ECO:0000313" key="2">
    <source>
        <dbReference type="EMBL" id="KAG1818514.1"/>
    </source>
</evidence>
<evidence type="ECO:0000313" key="3">
    <source>
        <dbReference type="Proteomes" id="UP000807769"/>
    </source>
</evidence>
<dbReference type="OrthoDB" id="2684025at2759"/>
<evidence type="ECO:0000256" key="1">
    <source>
        <dbReference type="SAM" id="MobiDB-lite"/>
    </source>
</evidence>
<protein>
    <submittedName>
        <fullName evidence="2">Uncharacterized protein</fullName>
    </submittedName>
</protein>
<dbReference type="EMBL" id="JABBWG010000011">
    <property type="protein sequence ID" value="KAG1818514.1"/>
    <property type="molecule type" value="Genomic_DNA"/>
</dbReference>
<accession>A0A9P7EDP6</accession>
<reference evidence="2" key="1">
    <citation type="journal article" date="2020" name="New Phytol.">
        <title>Comparative genomics reveals dynamic genome evolution in host specialist ectomycorrhizal fungi.</title>
        <authorList>
            <person name="Lofgren L.A."/>
            <person name="Nguyen N.H."/>
            <person name="Vilgalys R."/>
            <person name="Ruytinx J."/>
            <person name="Liao H.L."/>
            <person name="Branco S."/>
            <person name="Kuo A."/>
            <person name="LaButti K."/>
            <person name="Lipzen A."/>
            <person name="Andreopoulos W."/>
            <person name="Pangilinan J."/>
            <person name="Riley R."/>
            <person name="Hundley H."/>
            <person name="Na H."/>
            <person name="Barry K."/>
            <person name="Grigoriev I.V."/>
            <person name="Stajich J.E."/>
            <person name="Kennedy P.G."/>
        </authorList>
    </citation>
    <scope>NUCLEOTIDE SEQUENCE</scope>
    <source>
        <strain evidence="2">MN1</strain>
    </source>
</reference>
<gene>
    <name evidence="2" type="ORF">BJ212DRAFT_1479522</name>
</gene>
<dbReference type="AlphaFoldDB" id="A0A9P7EDP6"/>
<keyword evidence="3" id="KW-1185">Reference proteome</keyword>
<comment type="caution">
    <text evidence="2">The sequence shown here is derived from an EMBL/GenBank/DDBJ whole genome shotgun (WGS) entry which is preliminary data.</text>
</comment>
<sequence>MTGMTSAVLTDGKDKPHVVHPICKIKPTAALLQHLEKVALPSQTKAINDFCAAEAAKHASEVSQPAALTLPVPATQLAPPPSNKCVHPDDALDNALDDDESGDMEHENACVNPKCARRKHKSPEKSPELVDEDGVLVDVDVSIADPGSSQEGKTADIDNFFGAAFKHTGANGKVKKHRKCNICLKKCILINEATTLCHHAEAHFGSKYWKWASEHSFESMLPGDIKACKENAVQQQINAHLTECKLDE</sequence>
<dbReference type="GeneID" id="64633911"/>
<dbReference type="Proteomes" id="UP000807769">
    <property type="component" value="Unassembled WGS sequence"/>
</dbReference>
<organism evidence="2 3">
    <name type="scientific">Suillus subaureus</name>
    <dbReference type="NCBI Taxonomy" id="48587"/>
    <lineage>
        <taxon>Eukaryota</taxon>
        <taxon>Fungi</taxon>
        <taxon>Dikarya</taxon>
        <taxon>Basidiomycota</taxon>
        <taxon>Agaricomycotina</taxon>
        <taxon>Agaricomycetes</taxon>
        <taxon>Agaricomycetidae</taxon>
        <taxon>Boletales</taxon>
        <taxon>Suillineae</taxon>
        <taxon>Suillaceae</taxon>
        <taxon>Suillus</taxon>
    </lineage>
</organism>
<feature type="region of interest" description="Disordered" evidence="1">
    <location>
        <begin position="73"/>
        <end position="108"/>
    </location>
</feature>
<dbReference type="RefSeq" id="XP_041194386.1">
    <property type="nucleotide sequence ID" value="XM_041339895.1"/>
</dbReference>
<feature type="compositionally biased region" description="Acidic residues" evidence="1">
    <location>
        <begin position="91"/>
        <end position="102"/>
    </location>
</feature>
<proteinExistence type="predicted"/>